<dbReference type="InterPro" id="IPR006638">
    <property type="entry name" value="Elp3/MiaA/NifB-like_rSAM"/>
</dbReference>
<sequence length="559" mass="61953">MRFHRITLPKGDKLLLSSRQSKRGHSDRLSFPLLSWSAPKSSTCEPSSGFRQASSLAHHLCNHPINHLVDHPLNPLFHHATNRKINLSTKSLFRATTTPCRWDAVRSFGARSTLTSAIADTVEESSQSETDQRRTQQARPDVEKASSAYIHIPFCKRRCHYCDFPIQVVGSRPENEAVAEGMERYVDTVCQEIDVTRAAADPASFEPLRTVFFGGGTPSLLPPRLLDRLLKKLEHNFGIQSDAEISVEMDPGTFDDDKLRAFMSTGVNRLSMGVQGFQDDLLRQCGRSHGLADVHSAIETVHRSGLSNWSLDLISSLPHQTPELWQHSLDQAVQASPSHVSVYDLQIEEGTAFGRWFKPGEGPLPGDDVAAGMYRQAVATLTAAGYGHYEISNYAKAGYECRHNCVYWNGAPYFAFGLGAASYINRQRFSRPRKMAEYPKWVQQYAASRGVIDWPEDGPEERLLDRLMLRLRLAEGVDLKALKDEFGEEAAQAVCKGLAPFVASGHVIPSEPAASNGPRGKENGVTLSLHSTVRLSDPEGFLLSNEILSTLFAQLPNES</sequence>
<dbReference type="SFLD" id="SFLDF00288">
    <property type="entry name" value="HemN-like__clustered_with_nucl"/>
    <property type="match status" value="1"/>
</dbReference>
<dbReference type="InterPro" id="IPR010723">
    <property type="entry name" value="HemN_C"/>
</dbReference>
<comment type="function">
    <text evidence="4">May be a heme chaperone, appears to bind heme. Homologous bacterial proteins do not have oxygen-independent coproporphyrinogen-III oxidase activity. Binds 1 [4Fe-4S] cluster. The cluster is coordinated with 3 cysteines and an exchangeable S-adenosyl-L-methionine.</text>
</comment>
<gene>
    <name evidence="7" type="ORF">KFL_000520330</name>
</gene>
<dbReference type="Pfam" id="PF06969">
    <property type="entry name" value="HemN_C"/>
    <property type="match status" value="1"/>
</dbReference>
<feature type="compositionally biased region" description="Basic and acidic residues" evidence="5">
    <location>
        <begin position="130"/>
        <end position="144"/>
    </location>
</feature>
<feature type="compositionally biased region" description="Polar residues" evidence="5">
    <location>
        <begin position="120"/>
        <end position="129"/>
    </location>
</feature>
<dbReference type="SMART" id="SM00729">
    <property type="entry name" value="Elp3"/>
    <property type="match status" value="1"/>
</dbReference>
<dbReference type="PANTHER" id="PTHR13932:SF5">
    <property type="entry name" value="RADICAL S-ADENOSYL METHIONINE DOMAIN-CONTAINING PROTEIN 1, MITOCHONDRIAL"/>
    <property type="match status" value="1"/>
</dbReference>
<organism evidence="7 8">
    <name type="scientific">Klebsormidium nitens</name>
    <name type="common">Green alga</name>
    <name type="synonym">Ulothrix nitens</name>
    <dbReference type="NCBI Taxonomy" id="105231"/>
    <lineage>
        <taxon>Eukaryota</taxon>
        <taxon>Viridiplantae</taxon>
        <taxon>Streptophyta</taxon>
        <taxon>Klebsormidiophyceae</taxon>
        <taxon>Klebsormidiales</taxon>
        <taxon>Klebsormidiaceae</taxon>
        <taxon>Klebsormidium</taxon>
    </lineage>
</organism>
<dbReference type="InterPro" id="IPR004559">
    <property type="entry name" value="HemW-like"/>
</dbReference>
<dbReference type="Pfam" id="PF04055">
    <property type="entry name" value="Radical_SAM"/>
    <property type="match status" value="1"/>
</dbReference>
<dbReference type="GO" id="GO:0051539">
    <property type="term" value="F:4 iron, 4 sulfur cluster binding"/>
    <property type="evidence" value="ECO:0000318"/>
    <property type="project" value="GO_Central"/>
</dbReference>
<dbReference type="InterPro" id="IPR007197">
    <property type="entry name" value="rSAM"/>
</dbReference>
<dbReference type="GO" id="GO:0006779">
    <property type="term" value="P:porphyrin-containing compound biosynthetic process"/>
    <property type="evidence" value="ECO:0000318"/>
    <property type="project" value="GO_Central"/>
</dbReference>
<dbReference type="GO" id="GO:0005737">
    <property type="term" value="C:cytoplasm"/>
    <property type="evidence" value="ECO:0000318"/>
    <property type="project" value="GO_Central"/>
</dbReference>
<accession>A0A1Y1HTM8</accession>
<feature type="region of interest" description="Disordered" evidence="5">
    <location>
        <begin position="120"/>
        <end position="144"/>
    </location>
</feature>
<protein>
    <recommendedName>
        <fullName evidence="2">Radical S-adenosyl methionine domain-containing protein 1, mitochondrial</fullName>
    </recommendedName>
    <alternativeName>
        <fullName evidence="3">Putative heme chaperone</fullName>
    </alternativeName>
</protein>
<evidence type="ECO:0000256" key="1">
    <source>
        <dbReference type="ARBA" id="ARBA00006100"/>
    </source>
</evidence>
<dbReference type="OMA" id="DPRISNY"/>
<evidence type="ECO:0000256" key="2">
    <source>
        <dbReference type="ARBA" id="ARBA00014678"/>
    </source>
</evidence>
<dbReference type="InterPro" id="IPR023404">
    <property type="entry name" value="rSAM_horseshoe"/>
</dbReference>
<dbReference type="NCBIfam" id="TIGR00539">
    <property type="entry name" value="hemN_rel"/>
    <property type="match status" value="1"/>
</dbReference>
<dbReference type="SFLD" id="SFLDS00029">
    <property type="entry name" value="Radical_SAM"/>
    <property type="match status" value="1"/>
</dbReference>
<name>A0A1Y1HTM8_KLENI</name>
<dbReference type="PROSITE" id="PS51918">
    <property type="entry name" value="RADICAL_SAM"/>
    <property type="match status" value="1"/>
</dbReference>
<evidence type="ECO:0000256" key="4">
    <source>
        <dbReference type="ARBA" id="ARBA00045130"/>
    </source>
</evidence>
<proteinExistence type="inferred from homology"/>
<dbReference type="STRING" id="105231.A0A1Y1HTM8"/>
<dbReference type="AlphaFoldDB" id="A0A1Y1HTM8"/>
<dbReference type="SUPFAM" id="SSF102114">
    <property type="entry name" value="Radical SAM enzymes"/>
    <property type="match status" value="1"/>
</dbReference>
<dbReference type="Gene3D" id="3.80.30.20">
    <property type="entry name" value="tm_1862 like domain"/>
    <property type="match status" value="1"/>
</dbReference>
<evidence type="ECO:0000313" key="7">
    <source>
        <dbReference type="EMBL" id="GAQ80361.1"/>
    </source>
</evidence>
<feature type="domain" description="Radical SAM core" evidence="6">
    <location>
        <begin position="140"/>
        <end position="387"/>
    </location>
</feature>
<dbReference type="PANTHER" id="PTHR13932">
    <property type="entry name" value="COPROPORPHYRINIGEN III OXIDASE"/>
    <property type="match status" value="1"/>
</dbReference>
<dbReference type="SFLD" id="SFLDG01065">
    <property type="entry name" value="anaerobic_coproporphyrinogen-I"/>
    <property type="match status" value="1"/>
</dbReference>
<dbReference type="EMBL" id="DF237001">
    <property type="protein sequence ID" value="GAQ80361.1"/>
    <property type="molecule type" value="Genomic_DNA"/>
</dbReference>
<dbReference type="InterPro" id="IPR058240">
    <property type="entry name" value="rSAM_sf"/>
</dbReference>
<keyword evidence="8" id="KW-1185">Reference proteome</keyword>
<dbReference type="Proteomes" id="UP000054558">
    <property type="component" value="Unassembled WGS sequence"/>
</dbReference>
<comment type="similarity">
    <text evidence="1">Belongs to the anaerobic coproporphyrinogen-III oxidase family. HemW subfamily.</text>
</comment>
<dbReference type="SFLD" id="SFLDF00562">
    <property type="entry name" value="HemN-like__clustered_with_heat"/>
    <property type="match status" value="1"/>
</dbReference>
<evidence type="ECO:0000259" key="6">
    <source>
        <dbReference type="PROSITE" id="PS51918"/>
    </source>
</evidence>
<dbReference type="OrthoDB" id="431409at2759"/>
<reference evidence="7 8" key="1">
    <citation type="journal article" date="2014" name="Nat. Commun.">
        <title>Klebsormidium flaccidum genome reveals primary factors for plant terrestrial adaptation.</title>
        <authorList>
            <person name="Hori K."/>
            <person name="Maruyama F."/>
            <person name="Fujisawa T."/>
            <person name="Togashi T."/>
            <person name="Yamamoto N."/>
            <person name="Seo M."/>
            <person name="Sato S."/>
            <person name="Yamada T."/>
            <person name="Mori H."/>
            <person name="Tajima N."/>
            <person name="Moriyama T."/>
            <person name="Ikeuchi M."/>
            <person name="Watanabe M."/>
            <person name="Wada H."/>
            <person name="Kobayashi K."/>
            <person name="Saito M."/>
            <person name="Masuda T."/>
            <person name="Sasaki-Sekimoto Y."/>
            <person name="Mashiguchi K."/>
            <person name="Awai K."/>
            <person name="Shimojima M."/>
            <person name="Masuda S."/>
            <person name="Iwai M."/>
            <person name="Nobusawa T."/>
            <person name="Narise T."/>
            <person name="Kondo S."/>
            <person name="Saito H."/>
            <person name="Sato R."/>
            <person name="Murakawa M."/>
            <person name="Ihara Y."/>
            <person name="Oshima-Yamada Y."/>
            <person name="Ohtaka K."/>
            <person name="Satoh M."/>
            <person name="Sonobe K."/>
            <person name="Ishii M."/>
            <person name="Ohtani R."/>
            <person name="Kanamori-Sato M."/>
            <person name="Honoki R."/>
            <person name="Miyazaki D."/>
            <person name="Mochizuki H."/>
            <person name="Umetsu J."/>
            <person name="Higashi K."/>
            <person name="Shibata D."/>
            <person name="Kamiya Y."/>
            <person name="Sato N."/>
            <person name="Nakamura Y."/>
            <person name="Tabata S."/>
            <person name="Ida S."/>
            <person name="Kurokawa K."/>
            <person name="Ohta H."/>
        </authorList>
    </citation>
    <scope>NUCLEOTIDE SEQUENCE [LARGE SCALE GENOMIC DNA]</scope>
    <source>
        <strain evidence="7 8">NIES-2285</strain>
    </source>
</reference>
<dbReference type="InterPro" id="IPR034505">
    <property type="entry name" value="Coproporphyrinogen-III_oxidase"/>
</dbReference>
<dbReference type="GO" id="GO:0004109">
    <property type="term" value="F:coproporphyrinogen oxidase activity"/>
    <property type="evidence" value="ECO:0007669"/>
    <property type="project" value="InterPro"/>
</dbReference>
<evidence type="ECO:0000256" key="3">
    <source>
        <dbReference type="ARBA" id="ARBA00033094"/>
    </source>
</evidence>
<evidence type="ECO:0000256" key="5">
    <source>
        <dbReference type="SAM" id="MobiDB-lite"/>
    </source>
</evidence>
<evidence type="ECO:0000313" key="8">
    <source>
        <dbReference type="Proteomes" id="UP000054558"/>
    </source>
</evidence>